<dbReference type="GO" id="GO:0009251">
    <property type="term" value="P:glucan catabolic process"/>
    <property type="evidence" value="ECO:0007669"/>
    <property type="project" value="TreeGrafter"/>
</dbReference>
<sequence>MLHFLFPSLVLLLLPSLLSCLSHPGALAYTLVDDFSGIEFFDEWDFYGGVDNLTMGDVNWLTESDAFSQQLALVNQAGNVIIKVDNFTPVSPGQKRNSVRITTRKTYAMGTLWIVDAVHMPFGCSVWPSIWTFGPAWPAGGEIDIIEGINMMPTNQYALHTTEGCLHTTPTTQIGTSSLTDCAEAAGCLVTETKPNSYGPGFAAAGGGVYAAQFDYTGCAVLSSLIRPTHVTLIRDSSLWFWSRANVPPSIVHATSTSGMDLADWGPPSAAYVNTSCAIEQFFSPQNLVIDITLCGNWAGLPATYAETCAHTGPSGTCYTDNVVGNGANYDDAYFEIRSVRAYTTAAATPTAVAALGQGKTNRAGMMGPGVSWLTGCVVSFLVAVLTI</sequence>
<dbReference type="Pfam" id="PF26113">
    <property type="entry name" value="GH16_XgeA"/>
    <property type="match status" value="2"/>
</dbReference>
<dbReference type="EMBL" id="CAVNYO010000169">
    <property type="protein sequence ID" value="CAK5271233.1"/>
    <property type="molecule type" value="Genomic_DNA"/>
</dbReference>
<feature type="chain" id="PRO_5042136076" description="GH16 domain-containing protein" evidence="1">
    <location>
        <begin position="21"/>
        <end position="388"/>
    </location>
</feature>
<dbReference type="InterPro" id="IPR050546">
    <property type="entry name" value="Glycosyl_Hydrlase_16"/>
</dbReference>
<dbReference type="InterPro" id="IPR000757">
    <property type="entry name" value="Beta-glucanase-like"/>
</dbReference>
<name>A0AAD2HAJ9_9AGAR</name>
<dbReference type="PANTHER" id="PTHR10963:SF24">
    <property type="entry name" value="GLYCOSIDASE C21B10.07-RELATED"/>
    <property type="match status" value="1"/>
</dbReference>
<accession>A0AAD2HAJ9</accession>
<dbReference type="PANTHER" id="PTHR10963">
    <property type="entry name" value="GLYCOSYL HYDROLASE-RELATED"/>
    <property type="match status" value="1"/>
</dbReference>
<dbReference type="AlphaFoldDB" id="A0AAD2HAJ9"/>
<protein>
    <recommendedName>
        <fullName evidence="2">GH16 domain-containing protein</fullName>
    </recommendedName>
</protein>
<dbReference type="InterPro" id="IPR013320">
    <property type="entry name" value="ConA-like_dom_sf"/>
</dbReference>
<dbReference type="SUPFAM" id="SSF49899">
    <property type="entry name" value="Concanavalin A-like lectins/glucanases"/>
    <property type="match status" value="1"/>
</dbReference>
<evidence type="ECO:0000259" key="2">
    <source>
        <dbReference type="PROSITE" id="PS51762"/>
    </source>
</evidence>
<organism evidence="3 4">
    <name type="scientific">Mycena citricolor</name>
    <dbReference type="NCBI Taxonomy" id="2018698"/>
    <lineage>
        <taxon>Eukaryota</taxon>
        <taxon>Fungi</taxon>
        <taxon>Dikarya</taxon>
        <taxon>Basidiomycota</taxon>
        <taxon>Agaricomycotina</taxon>
        <taxon>Agaricomycetes</taxon>
        <taxon>Agaricomycetidae</taxon>
        <taxon>Agaricales</taxon>
        <taxon>Marasmiineae</taxon>
        <taxon>Mycenaceae</taxon>
        <taxon>Mycena</taxon>
    </lineage>
</organism>
<proteinExistence type="predicted"/>
<dbReference type="GO" id="GO:0004553">
    <property type="term" value="F:hydrolase activity, hydrolyzing O-glycosyl compounds"/>
    <property type="evidence" value="ECO:0007669"/>
    <property type="project" value="InterPro"/>
</dbReference>
<evidence type="ECO:0000313" key="4">
    <source>
        <dbReference type="Proteomes" id="UP001295794"/>
    </source>
</evidence>
<comment type="caution">
    <text evidence="3">The sequence shown here is derived from an EMBL/GenBank/DDBJ whole genome shotgun (WGS) entry which is preliminary data.</text>
</comment>
<keyword evidence="1" id="KW-0732">Signal</keyword>
<evidence type="ECO:0000313" key="3">
    <source>
        <dbReference type="EMBL" id="CAK5271233.1"/>
    </source>
</evidence>
<dbReference type="PROSITE" id="PS51762">
    <property type="entry name" value="GH16_2"/>
    <property type="match status" value="1"/>
</dbReference>
<dbReference type="Proteomes" id="UP001295794">
    <property type="component" value="Unassembled WGS sequence"/>
</dbReference>
<gene>
    <name evidence="3" type="ORF">MYCIT1_LOCUS16147</name>
</gene>
<feature type="domain" description="GH16" evidence="2">
    <location>
        <begin position="33"/>
        <end position="307"/>
    </location>
</feature>
<evidence type="ECO:0000256" key="1">
    <source>
        <dbReference type="SAM" id="SignalP"/>
    </source>
</evidence>
<keyword evidence="4" id="KW-1185">Reference proteome</keyword>
<reference evidence="3" key="1">
    <citation type="submission" date="2023-11" db="EMBL/GenBank/DDBJ databases">
        <authorList>
            <person name="De Vega J J."/>
            <person name="De Vega J J."/>
        </authorList>
    </citation>
    <scope>NUCLEOTIDE SEQUENCE</scope>
</reference>
<feature type="signal peptide" evidence="1">
    <location>
        <begin position="1"/>
        <end position="20"/>
    </location>
</feature>
<dbReference type="Gene3D" id="2.60.120.200">
    <property type="match status" value="1"/>
</dbReference>